<name>A0A644WWR3_9ZZZZ</name>
<evidence type="ECO:0000256" key="3">
    <source>
        <dbReference type="ARBA" id="ARBA00022729"/>
    </source>
</evidence>
<comment type="caution">
    <text evidence="4">The sequence shown here is derived from an EMBL/GenBank/DDBJ whole genome shotgun (WGS) entry which is preliminary data.</text>
</comment>
<dbReference type="Pfam" id="PF13416">
    <property type="entry name" value="SBP_bac_8"/>
    <property type="match status" value="1"/>
</dbReference>
<dbReference type="CDD" id="cd14748">
    <property type="entry name" value="PBP2_UgpB"/>
    <property type="match status" value="1"/>
</dbReference>
<dbReference type="InterPro" id="IPR006059">
    <property type="entry name" value="SBP"/>
</dbReference>
<evidence type="ECO:0000256" key="1">
    <source>
        <dbReference type="ARBA" id="ARBA00004196"/>
    </source>
</evidence>
<protein>
    <submittedName>
        <fullName evidence="4">sn-glycerol-3-phosphate-binding periplasmic protein UgpB</fullName>
    </submittedName>
</protein>
<sequence>MKRMFIYALLVLLATQSLVALGQVENQPDAITTITWWHPNSGLAGKAAEALVAEFNNTVGKEKNIQVQAVYQGKANDVLTKAKAIWQSSSTRDLPDLVQLDGAAVLDIRDTPNLIAMEDLAKADGFDLSQIMEAARLSITYKQKMIAMPFNSSTILLYYNKTAFDEAGITTAPRTLDDLASVASKLKVTDEKGKVTRYGFANVPTTYELMVWLGQQNGLSYLTDFENGHTGNPTKVLFHENGTMVNFLTKWKALYATGALENLTSDLNGAFASGRVAMIVASTSNLTTIHSMVGDRFEIGVAPFPMVDEKATGGVNVGGGAIYALNNDSGNENAAWEFVKFATSAQQQYTWHIATGYFPVNRDTYSLPEFEAHLKANPHYGVAIKQLLDSNPKLQGIWVPSAYQIYYAFQSGILKMLTENKSPEQTSRELEAEINSYFAEFLRMQQ</sequence>
<evidence type="ECO:0000313" key="4">
    <source>
        <dbReference type="EMBL" id="MPM08239.1"/>
    </source>
</evidence>
<reference evidence="4" key="1">
    <citation type="submission" date="2019-08" db="EMBL/GenBank/DDBJ databases">
        <authorList>
            <person name="Kucharzyk K."/>
            <person name="Murdoch R.W."/>
            <person name="Higgins S."/>
            <person name="Loffler F."/>
        </authorList>
    </citation>
    <scope>NUCLEOTIDE SEQUENCE</scope>
</reference>
<keyword evidence="2" id="KW-0813">Transport</keyword>
<accession>A0A644WWR3</accession>
<dbReference type="SUPFAM" id="SSF53850">
    <property type="entry name" value="Periplasmic binding protein-like II"/>
    <property type="match status" value="1"/>
</dbReference>
<dbReference type="EMBL" id="VSSQ01001428">
    <property type="protein sequence ID" value="MPM08239.1"/>
    <property type="molecule type" value="Genomic_DNA"/>
</dbReference>
<dbReference type="GO" id="GO:0030313">
    <property type="term" value="C:cell envelope"/>
    <property type="evidence" value="ECO:0007669"/>
    <property type="project" value="UniProtKB-SubCell"/>
</dbReference>
<dbReference type="Gene3D" id="3.40.190.10">
    <property type="entry name" value="Periplasmic binding protein-like II"/>
    <property type="match status" value="2"/>
</dbReference>
<organism evidence="4">
    <name type="scientific">bioreactor metagenome</name>
    <dbReference type="NCBI Taxonomy" id="1076179"/>
    <lineage>
        <taxon>unclassified sequences</taxon>
        <taxon>metagenomes</taxon>
        <taxon>ecological metagenomes</taxon>
    </lineage>
</organism>
<evidence type="ECO:0000256" key="2">
    <source>
        <dbReference type="ARBA" id="ARBA00022448"/>
    </source>
</evidence>
<proteinExistence type="predicted"/>
<dbReference type="InterPro" id="IPR050490">
    <property type="entry name" value="Bact_solute-bd_prot1"/>
</dbReference>
<dbReference type="PANTHER" id="PTHR43649">
    <property type="entry name" value="ARABINOSE-BINDING PROTEIN-RELATED"/>
    <property type="match status" value="1"/>
</dbReference>
<dbReference type="AlphaFoldDB" id="A0A644WWR3"/>
<keyword evidence="3" id="KW-0732">Signal</keyword>
<gene>
    <name evidence="4" type="primary">ugpB_6</name>
    <name evidence="4" type="ORF">SDC9_54551</name>
</gene>
<comment type="subcellular location">
    <subcellularLocation>
        <location evidence="1">Cell envelope</location>
    </subcellularLocation>
</comment>
<dbReference type="PANTHER" id="PTHR43649:SF31">
    <property type="entry name" value="SN-GLYCEROL-3-PHOSPHATE-BINDING PERIPLASMIC PROTEIN UGPB"/>
    <property type="match status" value="1"/>
</dbReference>